<feature type="domain" description="HTH tetR-type" evidence="4">
    <location>
        <begin position="41"/>
        <end position="101"/>
    </location>
</feature>
<evidence type="ECO:0000256" key="3">
    <source>
        <dbReference type="SAM" id="MobiDB-lite"/>
    </source>
</evidence>
<dbReference type="Gene3D" id="1.10.357.10">
    <property type="entry name" value="Tetracycline Repressor, domain 2"/>
    <property type="match status" value="1"/>
</dbReference>
<organism evidence="5 6">
    <name type="scientific">Nocardioides luteus</name>
    <dbReference type="NCBI Taxonomy" id="1844"/>
    <lineage>
        <taxon>Bacteria</taxon>
        <taxon>Bacillati</taxon>
        <taxon>Actinomycetota</taxon>
        <taxon>Actinomycetes</taxon>
        <taxon>Propionibacteriales</taxon>
        <taxon>Nocardioidaceae</taxon>
        <taxon>Nocardioides</taxon>
    </lineage>
</organism>
<feature type="compositionally biased region" description="Polar residues" evidence="3">
    <location>
        <begin position="1"/>
        <end position="18"/>
    </location>
</feature>
<evidence type="ECO:0000256" key="2">
    <source>
        <dbReference type="PROSITE-ProRule" id="PRU00335"/>
    </source>
</evidence>
<dbReference type="SUPFAM" id="SSF48498">
    <property type="entry name" value="Tetracyclin repressor-like, C-terminal domain"/>
    <property type="match status" value="1"/>
</dbReference>
<reference evidence="5" key="2">
    <citation type="submission" date="2023-01" db="EMBL/GenBank/DDBJ databases">
        <authorList>
            <person name="Sun Q."/>
            <person name="Evtushenko L."/>
        </authorList>
    </citation>
    <scope>NUCLEOTIDE SEQUENCE</scope>
    <source>
        <strain evidence="5">VKM Ac-1246</strain>
    </source>
</reference>
<gene>
    <name evidence="5" type="ORF">GCM10017579_32920</name>
</gene>
<accession>A0ABQ5T245</accession>
<proteinExistence type="predicted"/>
<dbReference type="EMBL" id="BSEL01000007">
    <property type="protein sequence ID" value="GLJ69256.1"/>
    <property type="molecule type" value="Genomic_DNA"/>
</dbReference>
<dbReference type="PANTHER" id="PTHR30328:SF54">
    <property type="entry name" value="HTH-TYPE TRANSCRIPTIONAL REPRESSOR SCO4008"/>
    <property type="match status" value="1"/>
</dbReference>
<evidence type="ECO:0000313" key="6">
    <source>
        <dbReference type="Proteomes" id="UP001142292"/>
    </source>
</evidence>
<dbReference type="PANTHER" id="PTHR30328">
    <property type="entry name" value="TRANSCRIPTIONAL REPRESSOR"/>
    <property type="match status" value="1"/>
</dbReference>
<evidence type="ECO:0000256" key="1">
    <source>
        <dbReference type="ARBA" id="ARBA00023125"/>
    </source>
</evidence>
<protein>
    <submittedName>
        <fullName evidence="5">TetR family transcriptional regulator</fullName>
    </submittedName>
</protein>
<dbReference type="InterPro" id="IPR050109">
    <property type="entry name" value="HTH-type_TetR-like_transc_reg"/>
</dbReference>
<keyword evidence="6" id="KW-1185">Reference proteome</keyword>
<dbReference type="InterPro" id="IPR041467">
    <property type="entry name" value="Sco4008_C"/>
</dbReference>
<feature type="DNA-binding region" description="H-T-H motif" evidence="2">
    <location>
        <begin position="64"/>
        <end position="83"/>
    </location>
</feature>
<dbReference type="InterPro" id="IPR009057">
    <property type="entry name" value="Homeodomain-like_sf"/>
</dbReference>
<dbReference type="InterPro" id="IPR036271">
    <property type="entry name" value="Tet_transcr_reg_TetR-rel_C_sf"/>
</dbReference>
<evidence type="ECO:0000313" key="5">
    <source>
        <dbReference type="EMBL" id="GLJ69256.1"/>
    </source>
</evidence>
<keyword evidence="1 2" id="KW-0238">DNA-binding</keyword>
<sequence>MVYRSVRSNAGSRKQNGWSGIIGAMDDPTTRSPGPSTARGIATRGRIIEAATTEFARYGLAGARIDRIVAAARTNKAQLYAYFGDKDGLFDAIFVDSLERITEMVPIRDGDLADWAVRLYDDYLENPDLVRLATWVRLERRPAGFLAEEAEELGDVKRQAITEAQAAGKVRAGDPDDLKALVIGMSMTWSPVSNVYAATREEPAEVHERRRALLRDSVARVVAPG</sequence>
<dbReference type="PROSITE" id="PS50977">
    <property type="entry name" value="HTH_TETR_2"/>
    <property type="match status" value="1"/>
</dbReference>
<name>A0ABQ5T245_9ACTN</name>
<dbReference type="Pfam" id="PF00440">
    <property type="entry name" value="TetR_N"/>
    <property type="match status" value="1"/>
</dbReference>
<reference evidence="5" key="1">
    <citation type="journal article" date="2014" name="Int. J. Syst. Evol. Microbiol.">
        <title>Complete genome of a new Firmicutes species belonging to the dominant human colonic microbiota ('Ruminococcus bicirculans') reveals two chromosomes and a selective capacity to utilize plant glucans.</title>
        <authorList>
            <consortium name="NISC Comparative Sequencing Program"/>
            <person name="Wegmann U."/>
            <person name="Louis P."/>
            <person name="Goesmann A."/>
            <person name="Henrissat B."/>
            <person name="Duncan S.H."/>
            <person name="Flint H.J."/>
        </authorList>
    </citation>
    <scope>NUCLEOTIDE SEQUENCE</scope>
    <source>
        <strain evidence="5">VKM Ac-1246</strain>
    </source>
</reference>
<feature type="region of interest" description="Disordered" evidence="3">
    <location>
        <begin position="1"/>
        <end position="39"/>
    </location>
</feature>
<dbReference type="InterPro" id="IPR001647">
    <property type="entry name" value="HTH_TetR"/>
</dbReference>
<dbReference type="Pfam" id="PF17926">
    <property type="entry name" value="TetR_C_21"/>
    <property type="match status" value="1"/>
</dbReference>
<dbReference type="Proteomes" id="UP001142292">
    <property type="component" value="Unassembled WGS sequence"/>
</dbReference>
<evidence type="ECO:0000259" key="4">
    <source>
        <dbReference type="PROSITE" id="PS50977"/>
    </source>
</evidence>
<comment type="caution">
    <text evidence="5">The sequence shown here is derived from an EMBL/GenBank/DDBJ whole genome shotgun (WGS) entry which is preliminary data.</text>
</comment>
<dbReference type="SUPFAM" id="SSF46689">
    <property type="entry name" value="Homeodomain-like"/>
    <property type="match status" value="1"/>
</dbReference>